<dbReference type="STRING" id="626522.GCWU000325_01967"/>
<name>C9LIA9_9BACT</name>
<evidence type="ECO:0000313" key="1">
    <source>
        <dbReference type="EMBL" id="EEX71225.1"/>
    </source>
</evidence>
<accession>C9LIA9</accession>
<keyword evidence="2" id="KW-1185">Reference proteome</keyword>
<evidence type="ECO:0000313" key="2">
    <source>
        <dbReference type="Proteomes" id="UP000003460"/>
    </source>
</evidence>
<comment type="caution">
    <text evidence="1">The sequence shown here is derived from an EMBL/GenBank/DDBJ whole genome shotgun (WGS) entry which is preliminary data.</text>
</comment>
<protein>
    <submittedName>
        <fullName evidence="1">Uncharacterized protein</fullName>
    </submittedName>
</protein>
<gene>
    <name evidence="1" type="ORF">GCWU000325_01967</name>
</gene>
<dbReference type="EMBL" id="ACIJ02000022">
    <property type="protein sequence ID" value="EEX71225.1"/>
    <property type="molecule type" value="Genomic_DNA"/>
</dbReference>
<sequence>MLKIILHLCLPTSKRTKHKWTKIYPKQESRISAFSVSLLAHKQQVFFNKVE</sequence>
<dbReference type="AlphaFoldDB" id="C9LIA9"/>
<reference evidence="1" key="1">
    <citation type="submission" date="2009-09" db="EMBL/GenBank/DDBJ databases">
        <authorList>
            <person name="Weinstock G."/>
            <person name="Sodergren E."/>
            <person name="Clifton S."/>
            <person name="Fulton L."/>
            <person name="Fulton B."/>
            <person name="Courtney L."/>
            <person name="Fronick C."/>
            <person name="Harrison M."/>
            <person name="Strong C."/>
            <person name="Farmer C."/>
            <person name="Delahaunty K."/>
            <person name="Markovic C."/>
            <person name="Hall O."/>
            <person name="Minx P."/>
            <person name="Tomlinson C."/>
            <person name="Mitreva M."/>
            <person name="Nelson J."/>
            <person name="Hou S."/>
            <person name="Wollam A."/>
            <person name="Pepin K.H."/>
            <person name="Johnson M."/>
            <person name="Bhonagiri V."/>
            <person name="Nash W.E."/>
            <person name="Warren W."/>
            <person name="Chinwalla A."/>
            <person name="Mardis E.R."/>
            <person name="Wilson R.K."/>
        </authorList>
    </citation>
    <scope>NUCLEOTIDE SEQUENCE [LARGE SCALE GENOMIC DNA]</scope>
    <source>
        <strain evidence="1">ATCC 51259</strain>
    </source>
</reference>
<proteinExistence type="predicted"/>
<organism evidence="1 2">
    <name type="scientific">Alloprevotella tannerae ATCC 51259</name>
    <dbReference type="NCBI Taxonomy" id="626522"/>
    <lineage>
        <taxon>Bacteria</taxon>
        <taxon>Pseudomonadati</taxon>
        <taxon>Bacteroidota</taxon>
        <taxon>Bacteroidia</taxon>
        <taxon>Bacteroidales</taxon>
        <taxon>Prevotellaceae</taxon>
        <taxon>Alloprevotella</taxon>
    </lineage>
</organism>
<dbReference type="Proteomes" id="UP000003460">
    <property type="component" value="Unassembled WGS sequence"/>
</dbReference>
<dbReference type="HOGENOM" id="CLU_3102344_0_0_10"/>